<accession>A0A8D8PWZ0</accession>
<dbReference type="EMBL" id="HBUF01041749">
    <property type="protein sequence ID" value="CAG6618301.1"/>
    <property type="molecule type" value="Transcribed_RNA"/>
</dbReference>
<dbReference type="EMBL" id="HBUF01041752">
    <property type="protein sequence ID" value="CAG6618307.1"/>
    <property type="molecule type" value="Transcribed_RNA"/>
</dbReference>
<dbReference type="EMBL" id="HBUF01214612">
    <property type="protein sequence ID" value="CAG6666563.1"/>
    <property type="molecule type" value="Transcribed_RNA"/>
</dbReference>
<protein>
    <submittedName>
        <fullName evidence="1">Uncharacterized protein</fullName>
    </submittedName>
</protein>
<reference evidence="1" key="1">
    <citation type="submission" date="2021-05" db="EMBL/GenBank/DDBJ databases">
        <authorList>
            <person name="Alioto T."/>
            <person name="Alioto T."/>
            <person name="Gomez Garrido J."/>
        </authorList>
    </citation>
    <scope>NUCLEOTIDE SEQUENCE</scope>
</reference>
<proteinExistence type="predicted"/>
<evidence type="ECO:0000313" key="1">
    <source>
        <dbReference type="EMBL" id="CAG6618307.1"/>
    </source>
</evidence>
<sequence length="121" mass="13676">MCIFVFFTVVLSNFFTVFRVFMPRFSFSSITFSISYSSPSSSHISSFDFNIRQVFILENFVLGFNNPTVVFGFKVFESSVFGFKVFESPVVFGFKASTLGWRSSVPLHLTFSSKSCSPVAM</sequence>
<name>A0A8D8PWZ0_9HEMI</name>
<dbReference type="AlphaFoldDB" id="A0A8D8PWZ0"/>
<dbReference type="EMBL" id="HBUF01214611">
    <property type="protein sequence ID" value="CAG6666562.1"/>
    <property type="molecule type" value="Transcribed_RNA"/>
</dbReference>
<organism evidence="1">
    <name type="scientific">Cacopsylla melanoneura</name>
    <dbReference type="NCBI Taxonomy" id="428564"/>
    <lineage>
        <taxon>Eukaryota</taxon>
        <taxon>Metazoa</taxon>
        <taxon>Ecdysozoa</taxon>
        <taxon>Arthropoda</taxon>
        <taxon>Hexapoda</taxon>
        <taxon>Insecta</taxon>
        <taxon>Pterygota</taxon>
        <taxon>Neoptera</taxon>
        <taxon>Paraneoptera</taxon>
        <taxon>Hemiptera</taxon>
        <taxon>Sternorrhyncha</taxon>
        <taxon>Psylloidea</taxon>
        <taxon>Psyllidae</taxon>
        <taxon>Psyllinae</taxon>
        <taxon>Cacopsylla</taxon>
    </lineage>
</organism>